<comment type="catalytic activity">
    <reaction evidence="8 10">
        <text>S-sulfanyl-L-cysteinyl-[protein] + uridine(34) in tRNA + AH2 + ATP = 2-thiouridine(34) in tRNA + L-cysteinyl-[protein] + A + AMP + diphosphate + H(+)</text>
        <dbReference type="Rhea" id="RHEA:47032"/>
        <dbReference type="Rhea" id="RHEA-COMP:10131"/>
        <dbReference type="Rhea" id="RHEA-COMP:11726"/>
        <dbReference type="Rhea" id="RHEA-COMP:11727"/>
        <dbReference type="Rhea" id="RHEA-COMP:11728"/>
        <dbReference type="ChEBI" id="CHEBI:13193"/>
        <dbReference type="ChEBI" id="CHEBI:15378"/>
        <dbReference type="ChEBI" id="CHEBI:17499"/>
        <dbReference type="ChEBI" id="CHEBI:29950"/>
        <dbReference type="ChEBI" id="CHEBI:30616"/>
        <dbReference type="ChEBI" id="CHEBI:33019"/>
        <dbReference type="ChEBI" id="CHEBI:61963"/>
        <dbReference type="ChEBI" id="CHEBI:65315"/>
        <dbReference type="ChEBI" id="CHEBI:87170"/>
        <dbReference type="ChEBI" id="CHEBI:456215"/>
        <dbReference type="EC" id="2.8.1.13"/>
    </reaction>
</comment>
<feature type="domain" description="tRNA-specific 2-thiouridylase MnmA-like C-terminal" evidence="12">
    <location>
        <begin position="280"/>
        <end position="355"/>
    </location>
</feature>
<protein>
    <recommendedName>
        <fullName evidence="10">tRNA-specific 2-thiouridylase MnmA</fullName>
        <ecNumber evidence="10">2.8.1.13</ecNumber>
    </recommendedName>
</protein>
<dbReference type="InterPro" id="IPR046884">
    <property type="entry name" value="MnmA-like_central"/>
</dbReference>
<feature type="region of interest" description="Interaction with tRNA" evidence="10">
    <location>
        <begin position="306"/>
        <end position="307"/>
    </location>
</feature>
<keyword evidence="14" id="KW-0489">Methyltransferase</keyword>
<dbReference type="STRING" id="1555112.LIP_2621"/>
<keyword evidence="1 10" id="KW-0820">tRNA-binding</keyword>
<gene>
    <name evidence="10" type="primary">mnmA</name>
    <name evidence="14" type="ORF">LIP_2621</name>
</gene>
<feature type="domain" description="tRNA-specific 2-thiouridylase MnmA-like central" evidence="13">
    <location>
        <begin position="210"/>
        <end position="272"/>
    </location>
</feature>
<evidence type="ECO:0000256" key="9">
    <source>
        <dbReference type="ARBA" id="ARBA00056575"/>
    </source>
</evidence>
<comment type="function">
    <text evidence="9 10">Catalyzes the 2-thiolation of uridine at the wobble position (U34) of tRNA, leading to the formation of s(2)U34.</text>
</comment>
<dbReference type="NCBIfam" id="NF001138">
    <property type="entry name" value="PRK00143.1"/>
    <property type="match status" value="1"/>
</dbReference>
<feature type="active site" description="Nucleophile" evidence="10">
    <location>
        <position position="102"/>
    </location>
</feature>
<evidence type="ECO:0000256" key="1">
    <source>
        <dbReference type="ARBA" id="ARBA00022555"/>
    </source>
</evidence>
<reference evidence="15" key="2">
    <citation type="journal article" date="2016" name="Int. J. Syst. Evol. Microbiol.">
        <title>Complete genome sequence and cell structure of Limnochorda pilosa, a Gram-negative spore-former within the phylum Firmicutes.</title>
        <authorList>
            <person name="Watanabe M."/>
            <person name="Kojima H."/>
            <person name="Fukui M."/>
        </authorList>
    </citation>
    <scope>NUCLEOTIDE SEQUENCE [LARGE SCALE GENOMIC DNA]</scope>
    <source>
        <strain evidence="15">HC45</strain>
    </source>
</reference>
<evidence type="ECO:0000256" key="10">
    <source>
        <dbReference type="HAMAP-Rule" id="MF_00144"/>
    </source>
</evidence>
<dbReference type="GO" id="GO:0005524">
    <property type="term" value="F:ATP binding"/>
    <property type="evidence" value="ECO:0007669"/>
    <property type="project" value="UniProtKB-KW"/>
</dbReference>
<dbReference type="OrthoDB" id="9800696at2"/>
<accession>A0A0K2SMW0</accession>
<dbReference type="CDD" id="cd01998">
    <property type="entry name" value="MnmA_TRMU-like"/>
    <property type="match status" value="1"/>
</dbReference>
<name>A0A0K2SMW0_LIMPI</name>
<dbReference type="GO" id="GO:0000049">
    <property type="term" value="F:tRNA binding"/>
    <property type="evidence" value="ECO:0007669"/>
    <property type="project" value="UniProtKB-KW"/>
</dbReference>
<dbReference type="InterPro" id="IPR023382">
    <property type="entry name" value="MnmA-like_central_sf"/>
</dbReference>
<keyword evidence="7" id="KW-1015">Disulfide bond</keyword>
<organism evidence="14 15">
    <name type="scientific">Limnochorda pilosa</name>
    <dbReference type="NCBI Taxonomy" id="1555112"/>
    <lineage>
        <taxon>Bacteria</taxon>
        <taxon>Bacillati</taxon>
        <taxon>Bacillota</taxon>
        <taxon>Limnochordia</taxon>
        <taxon>Limnochordales</taxon>
        <taxon>Limnochordaceae</taxon>
        <taxon>Limnochorda</taxon>
    </lineage>
</organism>
<dbReference type="FunFam" id="3.40.50.620:FF:000115">
    <property type="entry name" value="tRNA-specific 2-thiouridylase MnmA"/>
    <property type="match status" value="1"/>
</dbReference>
<feature type="region of interest" description="Disordered" evidence="11">
    <location>
        <begin position="362"/>
        <end position="390"/>
    </location>
</feature>
<dbReference type="Gene3D" id="3.40.50.620">
    <property type="entry name" value="HUPs"/>
    <property type="match status" value="1"/>
</dbReference>
<dbReference type="EMBL" id="AP014924">
    <property type="protein sequence ID" value="BAS28451.1"/>
    <property type="molecule type" value="Genomic_DNA"/>
</dbReference>
<dbReference type="FunFam" id="2.30.30.280:FF:000001">
    <property type="entry name" value="tRNA-specific 2-thiouridylase MnmA"/>
    <property type="match status" value="1"/>
</dbReference>
<dbReference type="Proteomes" id="UP000065807">
    <property type="component" value="Chromosome"/>
</dbReference>
<sequence>MGERVLAAMSGGVDSSVAAALLQEQGYQVIGVTMQLWPRDLPIHHEGGCCSLSAVEDARRVADVLGIPYYVLNFQEVFAREVIDGFASEYLRGRTPNPCIRCNEKVKFGALLHKAQELDAAYVATGHYARVGFDAARGRYVLRKAADAAKDQTYTLYGLTQAQLAHALMPLGDLRKEETRALARERGLPVAQKRESQDICFIPDHDLHGFLERRAPEDARPGEIVNRRGERLGTHRGVAHYTVGQRKGLGIAWPEPLYVVEIEADANRLVVGTQDELYGHALEVEALNWVGLPGLEEPLEAQARIRYRSEETPARVEPLGGGRATVRFRAPQRAIAPGQSVVFYQDDLLLGGGVIARALEDRNEAPPQPGTPAAHAAPQGVRGPSLHHTR</sequence>
<keyword evidence="2 10" id="KW-0808">Transferase</keyword>
<dbReference type="PATRIC" id="fig|1555112.3.peg.2661"/>
<proteinExistence type="inferred from homology"/>
<feature type="binding site" evidence="10">
    <location>
        <position position="34"/>
    </location>
    <ligand>
        <name>ATP</name>
        <dbReference type="ChEBI" id="CHEBI:30616"/>
    </ligand>
</feature>
<dbReference type="PANTHER" id="PTHR11933:SF5">
    <property type="entry name" value="MITOCHONDRIAL TRNA-SPECIFIC 2-THIOURIDYLASE 1"/>
    <property type="match status" value="1"/>
</dbReference>
<evidence type="ECO:0000256" key="4">
    <source>
        <dbReference type="ARBA" id="ARBA00022741"/>
    </source>
</evidence>
<evidence type="ECO:0000256" key="5">
    <source>
        <dbReference type="ARBA" id="ARBA00022840"/>
    </source>
</evidence>
<dbReference type="GO" id="GO:0002143">
    <property type="term" value="P:tRNA wobble position uridine thiolation"/>
    <property type="evidence" value="ECO:0007669"/>
    <property type="project" value="TreeGrafter"/>
</dbReference>
<feature type="site" description="Interaction with tRNA" evidence="10">
    <location>
        <position position="339"/>
    </location>
</feature>
<dbReference type="SUPFAM" id="SSF52402">
    <property type="entry name" value="Adenine nucleotide alpha hydrolases-like"/>
    <property type="match status" value="1"/>
</dbReference>
<dbReference type="NCBIfam" id="TIGR00420">
    <property type="entry name" value="trmU"/>
    <property type="match status" value="1"/>
</dbReference>
<keyword evidence="4 10" id="KW-0547">Nucleotide-binding</keyword>
<dbReference type="KEGG" id="lpil:LIP_2621"/>
<feature type="binding site" evidence="10">
    <location>
        <begin position="8"/>
        <end position="15"/>
    </location>
    <ligand>
        <name>ATP</name>
        <dbReference type="ChEBI" id="CHEBI:30616"/>
    </ligand>
</feature>
<keyword evidence="10" id="KW-0963">Cytoplasm</keyword>
<evidence type="ECO:0000256" key="2">
    <source>
        <dbReference type="ARBA" id="ARBA00022679"/>
    </source>
</evidence>
<dbReference type="Pfam" id="PF03054">
    <property type="entry name" value="tRNA_Me_trans"/>
    <property type="match status" value="1"/>
</dbReference>
<dbReference type="AlphaFoldDB" id="A0A0K2SMW0"/>
<comment type="caution">
    <text evidence="10">Lacks conserved residue(s) required for the propagation of feature annotation.</text>
</comment>
<evidence type="ECO:0000313" key="15">
    <source>
        <dbReference type="Proteomes" id="UP000065807"/>
    </source>
</evidence>
<keyword evidence="5 10" id="KW-0067">ATP-binding</keyword>
<evidence type="ECO:0000256" key="3">
    <source>
        <dbReference type="ARBA" id="ARBA00022694"/>
    </source>
</evidence>
<dbReference type="HAMAP" id="MF_00144">
    <property type="entry name" value="tRNA_thiouridyl_MnmA"/>
    <property type="match status" value="1"/>
</dbReference>
<evidence type="ECO:0000256" key="6">
    <source>
        <dbReference type="ARBA" id="ARBA00022884"/>
    </source>
</evidence>
<dbReference type="PANTHER" id="PTHR11933">
    <property type="entry name" value="TRNA 5-METHYLAMINOMETHYL-2-THIOURIDYLATE -METHYLTRANSFERASE"/>
    <property type="match status" value="1"/>
</dbReference>
<comment type="similarity">
    <text evidence="10">Belongs to the MnmA/TRMU family.</text>
</comment>
<dbReference type="GO" id="GO:0103016">
    <property type="term" value="F:tRNA-uridine 2-sulfurtransferase activity"/>
    <property type="evidence" value="ECO:0007669"/>
    <property type="project" value="UniProtKB-EC"/>
</dbReference>
<dbReference type="Gene3D" id="2.30.30.280">
    <property type="entry name" value="Adenine nucleotide alpha hydrolases-like domains"/>
    <property type="match status" value="1"/>
</dbReference>
<keyword evidence="6 10" id="KW-0694">RNA-binding</keyword>
<dbReference type="EC" id="2.8.1.13" evidence="10"/>
<feature type="site" description="Interaction with tRNA" evidence="10">
    <location>
        <position position="127"/>
    </location>
</feature>
<dbReference type="GO" id="GO:0008168">
    <property type="term" value="F:methyltransferase activity"/>
    <property type="evidence" value="ECO:0007669"/>
    <property type="project" value="UniProtKB-KW"/>
</dbReference>
<dbReference type="InterPro" id="IPR046885">
    <property type="entry name" value="MnmA-like_C"/>
</dbReference>
<evidence type="ECO:0000256" key="8">
    <source>
        <dbReference type="ARBA" id="ARBA00051542"/>
    </source>
</evidence>
<dbReference type="RefSeq" id="WP_082726279.1">
    <property type="nucleotide sequence ID" value="NZ_AP014924.1"/>
</dbReference>
<feature type="region of interest" description="Interaction with tRNA" evidence="10">
    <location>
        <begin position="150"/>
        <end position="152"/>
    </location>
</feature>
<dbReference type="Pfam" id="PF20258">
    <property type="entry name" value="tRNA_Me_trans_C"/>
    <property type="match status" value="1"/>
</dbReference>
<comment type="subcellular location">
    <subcellularLocation>
        <location evidence="10">Cytoplasm</location>
    </subcellularLocation>
</comment>
<dbReference type="Gene3D" id="2.40.30.10">
    <property type="entry name" value="Translation factors"/>
    <property type="match status" value="1"/>
</dbReference>
<dbReference type="GO" id="GO:0032259">
    <property type="term" value="P:methylation"/>
    <property type="evidence" value="ECO:0007669"/>
    <property type="project" value="UniProtKB-KW"/>
</dbReference>
<evidence type="ECO:0000259" key="13">
    <source>
        <dbReference type="Pfam" id="PF20259"/>
    </source>
</evidence>
<evidence type="ECO:0000256" key="7">
    <source>
        <dbReference type="ARBA" id="ARBA00023157"/>
    </source>
</evidence>
<reference evidence="15" key="1">
    <citation type="submission" date="2015-07" db="EMBL/GenBank/DDBJ databases">
        <title>Complete genome sequence and phylogenetic analysis of Limnochorda pilosa.</title>
        <authorList>
            <person name="Watanabe M."/>
            <person name="Kojima H."/>
            <person name="Fukui M."/>
        </authorList>
    </citation>
    <scope>NUCLEOTIDE SEQUENCE [LARGE SCALE GENOMIC DNA]</scope>
    <source>
        <strain evidence="15">HC45</strain>
    </source>
</reference>
<evidence type="ECO:0000259" key="12">
    <source>
        <dbReference type="Pfam" id="PF20258"/>
    </source>
</evidence>
<evidence type="ECO:0000313" key="14">
    <source>
        <dbReference type="EMBL" id="BAS28451.1"/>
    </source>
</evidence>
<dbReference type="InterPro" id="IPR004506">
    <property type="entry name" value="MnmA-like"/>
</dbReference>
<feature type="active site" description="Cysteine persulfide intermediate" evidence="10">
    <location>
        <position position="200"/>
    </location>
</feature>
<keyword evidence="15" id="KW-1185">Reference proteome</keyword>
<evidence type="ECO:0000256" key="11">
    <source>
        <dbReference type="SAM" id="MobiDB-lite"/>
    </source>
</evidence>
<dbReference type="GO" id="GO:0005737">
    <property type="term" value="C:cytoplasm"/>
    <property type="evidence" value="ECO:0007669"/>
    <property type="project" value="UniProtKB-SubCell"/>
</dbReference>
<dbReference type="InterPro" id="IPR014729">
    <property type="entry name" value="Rossmann-like_a/b/a_fold"/>
</dbReference>
<feature type="binding site" evidence="10">
    <location>
        <position position="126"/>
    </location>
    <ligand>
        <name>ATP</name>
        <dbReference type="ChEBI" id="CHEBI:30616"/>
    </ligand>
</feature>
<keyword evidence="3 10" id="KW-0819">tRNA processing</keyword>
<dbReference type="Pfam" id="PF20259">
    <property type="entry name" value="tRNA_Me_trans_M"/>
    <property type="match status" value="1"/>
</dbReference>